<evidence type="ECO:0000313" key="3">
    <source>
        <dbReference type="EMBL" id="RXH88384.1"/>
    </source>
</evidence>
<dbReference type="SUPFAM" id="SSF54373">
    <property type="entry name" value="FAD-linked reductases, C-terminal domain"/>
    <property type="match status" value="1"/>
</dbReference>
<proteinExistence type="inferred from homology"/>
<comment type="caution">
    <text evidence="3">The sequence shown here is derived from an EMBL/GenBank/DDBJ whole genome shotgun (WGS) entry which is preliminary data.</text>
</comment>
<dbReference type="SUPFAM" id="SSF51905">
    <property type="entry name" value="FAD/NAD(P)-binding domain"/>
    <property type="match status" value="1"/>
</dbReference>
<dbReference type="GO" id="GO:0005968">
    <property type="term" value="C:Rab-protein geranylgeranyltransferase complex"/>
    <property type="evidence" value="ECO:0007669"/>
    <property type="project" value="TreeGrafter"/>
</dbReference>
<keyword evidence="4" id="KW-1185">Reference proteome</keyword>
<dbReference type="Pfam" id="PF00996">
    <property type="entry name" value="GDI"/>
    <property type="match status" value="2"/>
</dbReference>
<sequence>MRTFSSDDPIEPATFDLIIIGTGLLGSVIAAAASAAGKTVLQLDPYNSYGSHFASLHLNDFTYFIHSHATPSSTASANMTPTSIDHDYTVLDLNPQLLYSNIEIATYAPEILAKHHPERFTIDLGGPRVFFCADKAIDLILKSGVYHQVKSIDANFILDGKGQLWNVPDSRGAIFKDKSLSLIEKNKLMKFFKLVWQHLAASDGGDEGSQNSESSKILEEDLESPFVDFLKRMQIILYAIAMVDYDQDNLEFCKSILKTREGIERLALYQKSRFTVEFMLFQDFRFCASTLDAVCGNRHEKLCRIISSSSPDSNTKLDPPFSSSLSSNPVTRLPSRLTNAPEAMIYPKYGHGDLSYAFCRRAAVKGCVYAERVPVSVLMDKHSEQYKGVRLSTGQDLFSHHLVLDPTFKFPLPPASSPPDLSTSLKDDKGKVARGICITTSSMKPDISNCFLVYPPGSLYPEQRTSIRAIQIAGSSAEVCPKGMFMLYFSALCDDAEQGKRSLHAAMNALLTLPVSGNRHGSTVHSEDAEKKPTLVWSTLYIQELIMDQHEYFISTPMPDGNLNYNDLIDATAESFHRIYPDEEFFPLTSSARSLEDDCGLVLEN</sequence>
<dbReference type="Gene3D" id="1.10.405.10">
    <property type="entry name" value="Guanine Nucleotide Dissociation Inhibitor, domain 1"/>
    <property type="match status" value="1"/>
</dbReference>
<dbReference type="PANTHER" id="PTHR11787:SF4">
    <property type="entry name" value="CHM, RAB ESCORT PROTEIN 1"/>
    <property type="match status" value="1"/>
</dbReference>
<accession>A0A498J200</accession>
<gene>
    <name evidence="3" type="ORF">DVH24_042455</name>
</gene>
<name>A0A498J200_MALDO</name>
<dbReference type="PANTHER" id="PTHR11787">
    <property type="entry name" value="RAB GDP-DISSOCIATION INHIBITOR"/>
    <property type="match status" value="1"/>
</dbReference>
<feature type="region of interest" description="Disordered" evidence="2">
    <location>
        <begin position="310"/>
        <end position="329"/>
    </location>
</feature>
<dbReference type="GO" id="GO:0016192">
    <property type="term" value="P:vesicle-mediated transport"/>
    <property type="evidence" value="ECO:0007669"/>
    <property type="project" value="TreeGrafter"/>
</dbReference>
<dbReference type="GO" id="GO:0005634">
    <property type="term" value="C:nucleus"/>
    <property type="evidence" value="ECO:0007669"/>
    <property type="project" value="TreeGrafter"/>
</dbReference>
<dbReference type="EMBL" id="RDQH01000336">
    <property type="protein sequence ID" value="RXH88384.1"/>
    <property type="molecule type" value="Genomic_DNA"/>
</dbReference>
<dbReference type="InterPro" id="IPR036188">
    <property type="entry name" value="FAD/NAD-bd_sf"/>
</dbReference>
<comment type="similarity">
    <text evidence="1">Belongs to the Rab GDI family.</text>
</comment>
<dbReference type="AlphaFoldDB" id="A0A498J200"/>
<dbReference type="Proteomes" id="UP000290289">
    <property type="component" value="Chromosome 10"/>
</dbReference>
<dbReference type="InterPro" id="IPR018203">
    <property type="entry name" value="GDP_dissociation_inhibitor"/>
</dbReference>
<evidence type="ECO:0000313" key="4">
    <source>
        <dbReference type="Proteomes" id="UP000290289"/>
    </source>
</evidence>
<dbReference type="Gene3D" id="3.30.519.10">
    <property type="entry name" value="Guanine Nucleotide Dissociation Inhibitor, domain 2"/>
    <property type="match status" value="1"/>
</dbReference>
<dbReference type="STRING" id="3750.A0A498J200"/>
<dbReference type="PRINTS" id="PR00891">
    <property type="entry name" value="RABGDIREP"/>
</dbReference>
<reference evidence="3 4" key="1">
    <citation type="submission" date="2018-10" db="EMBL/GenBank/DDBJ databases">
        <title>A high-quality apple genome assembly.</title>
        <authorList>
            <person name="Hu J."/>
        </authorList>
    </citation>
    <scope>NUCLEOTIDE SEQUENCE [LARGE SCALE GENOMIC DNA]</scope>
    <source>
        <strain evidence="4">cv. HFTH1</strain>
        <tissue evidence="3">Young leaf</tissue>
    </source>
</reference>
<dbReference type="Gene3D" id="3.50.50.60">
    <property type="entry name" value="FAD/NAD(P)-binding domain"/>
    <property type="match status" value="2"/>
</dbReference>
<protein>
    <recommendedName>
        <fullName evidence="5">Rab proteins geranylgeranyltransferase component</fullName>
    </recommendedName>
</protein>
<organism evidence="3 4">
    <name type="scientific">Malus domestica</name>
    <name type="common">Apple</name>
    <name type="synonym">Pyrus malus</name>
    <dbReference type="NCBI Taxonomy" id="3750"/>
    <lineage>
        <taxon>Eukaryota</taxon>
        <taxon>Viridiplantae</taxon>
        <taxon>Streptophyta</taxon>
        <taxon>Embryophyta</taxon>
        <taxon>Tracheophyta</taxon>
        <taxon>Spermatophyta</taxon>
        <taxon>Magnoliopsida</taxon>
        <taxon>eudicotyledons</taxon>
        <taxon>Gunneridae</taxon>
        <taxon>Pentapetalae</taxon>
        <taxon>rosids</taxon>
        <taxon>fabids</taxon>
        <taxon>Rosales</taxon>
        <taxon>Rosaceae</taxon>
        <taxon>Amygdaloideae</taxon>
        <taxon>Maleae</taxon>
        <taxon>Malus</taxon>
    </lineage>
</organism>
<evidence type="ECO:0008006" key="5">
    <source>
        <dbReference type="Google" id="ProtNLM"/>
    </source>
</evidence>
<dbReference type="GO" id="GO:0005829">
    <property type="term" value="C:cytosol"/>
    <property type="evidence" value="ECO:0007669"/>
    <property type="project" value="TreeGrafter"/>
</dbReference>
<evidence type="ECO:0000256" key="2">
    <source>
        <dbReference type="SAM" id="MobiDB-lite"/>
    </source>
</evidence>
<dbReference type="GO" id="GO:0005092">
    <property type="term" value="F:GDP-dissociation inhibitor activity"/>
    <property type="evidence" value="ECO:0007669"/>
    <property type="project" value="InterPro"/>
</dbReference>
<dbReference type="GO" id="GO:0007264">
    <property type="term" value="P:small GTPase-mediated signal transduction"/>
    <property type="evidence" value="ECO:0007669"/>
    <property type="project" value="InterPro"/>
</dbReference>
<evidence type="ECO:0000256" key="1">
    <source>
        <dbReference type="ARBA" id="ARBA00005593"/>
    </source>
</evidence>